<accession>A0A0F9ZE99</accession>
<organism evidence="2 3">
    <name type="scientific">Trichoderma harzianum</name>
    <name type="common">Hypocrea lixii</name>
    <dbReference type="NCBI Taxonomy" id="5544"/>
    <lineage>
        <taxon>Eukaryota</taxon>
        <taxon>Fungi</taxon>
        <taxon>Dikarya</taxon>
        <taxon>Ascomycota</taxon>
        <taxon>Pezizomycotina</taxon>
        <taxon>Sordariomycetes</taxon>
        <taxon>Hypocreomycetidae</taxon>
        <taxon>Hypocreales</taxon>
        <taxon>Hypocreaceae</taxon>
        <taxon>Trichoderma</taxon>
    </lineage>
</organism>
<dbReference type="PANTHER" id="PTHR35186:SF4">
    <property type="entry name" value="PRION-INHIBITION AND PROPAGATION HELO DOMAIN-CONTAINING PROTEIN"/>
    <property type="match status" value="1"/>
</dbReference>
<protein>
    <recommendedName>
        <fullName evidence="1">DUF7580 domain-containing protein</fullName>
    </recommendedName>
</protein>
<sequence length="581" mass="64771">MSGLEVLGAITGVLGVLPVAVDTLKTYKNIISSIRNAARDLASLIRDLETEQVRLQTTCEVLLEGIAPFSIIDDMTKDPFGATWEKYSHLLRLRLWESEREFKNYTLDMRDAAMELREKLCIYGDGSSRPKDKVSMIRELKKGASFTLNKKDYIDIVSRIKRGNLALSELASKSRGLEPTRQKRSQTRLIRLIRGLSNGIFNAIRNATTCACVTPHRVCLELAPRDAILIPSDVDDVVAQSLKFHVAFGSDISTGNKDTEKDYSLIKGQLMDRWNNIYFRLGSFECNKTPTLSPSPSTITASTIAVPPTPPKSPRFVSWHRNDKFPAKADVQTAICPVNAPSQQVTDLCRMFIGKNKQPFLDCFGYIADTRRTFGIYPSTLHLDGCAILTLRELLEGKQSKVARFDYPEKLKVAHAIAVNTLHLHSTQWVEESLTLDNVIFFLPNSGDDADIVSLARPFVVRNLLAPFNKQTTSSNTSRPVNLAVFSLGALLVQVMIGKVESALDMAGVMDVRTVLSKRDAGKRLFDQLLESGGANYKSAVEWCFDSVLHVAGLQNDKCCQQFFQEVVSRLEEDVQLLSEN</sequence>
<evidence type="ECO:0000313" key="2">
    <source>
        <dbReference type="EMBL" id="KKO98716.1"/>
    </source>
</evidence>
<dbReference type="InterPro" id="IPR056002">
    <property type="entry name" value="DUF7580"/>
</dbReference>
<evidence type="ECO:0000313" key="3">
    <source>
        <dbReference type="Proteomes" id="UP000034112"/>
    </source>
</evidence>
<reference evidence="3" key="1">
    <citation type="journal article" date="2015" name="Genome Announc.">
        <title>Draft whole-genome sequence of the biocontrol agent Trichoderma harzianum T6776.</title>
        <authorList>
            <person name="Baroncelli R."/>
            <person name="Piaggeschi G."/>
            <person name="Fiorini L."/>
            <person name="Bertolini E."/>
            <person name="Zapparata A."/>
            <person name="Pe M.E."/>
            <person name="Sarrocco S."/>
            <person name="Vannacci G."/>
        </authorList>
    </citation>
    <scope>NUCLEOTIDE SEQUENCE [LARGE SCALE GENOMIC DNA]</scope>
    <source>
        <strain evidence="3">T6776</strain>
    </source>
</reference>
<evidence type="ECO:0000259" key="1">
    <source>
        <dbReference type="Pfam" id="PF24476"/>
    </source>
</evidence>
<dbReference type="EMBL" id="JOKZ01000392">
    <property type="protein sequence ID" value="KKO98716.1"/>
    <property type="molecule type" value="Genomic_DNA"/>
</dbReference>
<dbReference type="Proteomes" id="UP000034112">
    <property type="component" value="Unassembled WGS sequence"/>
</dbReference>
<dbReference type="OMA" id="PRMINTT"/>
<comment type="caution">
    <text evidence="2">The sequence shown here is derived from an EMBL/GenBank/DDBJ whole genome shotgun (WGS) entry which is preliminary data.</text>
</comment>
<gene>
    <name evidence="2" type="ORF">THAR02_09176</name>
</gene>
<dbReference type="Pfam" id="PF24476">
    <property type="entry name" value="DUF7580"/>
    <property type="match status" value="1"/>
</dbReference>
<name>A0A0F9ZE99_TRIHA</name>
<dbReference type="AlphaFoldDB" id="A0A0F9ZE99"/>
<dbReference type="PANTHER" id="PTHR35186">
    <property type="entry name" value="ANK_REP_REGION DOMAIN-CONTAINING PROTEIN"/>
    <property type="match status" value="1"/>
</dbReference>
<feature type="domain" description="DUF7580" evidence="1">
    <location>
        <begin position="388"/>
        <end position="575"/>
    </location>
</feature>
<proteinExistence type="predicted"/>
<dbReference type="OrthoDB" id="3565018at2759"/>